<dbReference type="EMBL" id="BHVO01000001">
    <property type="protein sequence ID" value="GCA68505.1"/>
    <property type="molecule type" value="Genomic_DNA"/>
</dbReference>
<dbReference type="InterPro" id="IPR013424">
    <property type="entry name" value="Ice-binding_C"/>
</dbReference>
<dbReference type="Pfam" id="PF07589">
    <property type="entry name" value="PEP-CTERM"/>
    <property type="match status" value="1"/>
</dbReference>
<feature type="chain" id="PRO_5022904688" description="Ice-binding protein C-terminal domain-containing protein" evidence="2">
    <location>
        <begin position="28"/>
        <end position="234"/>
    </location>
</feature>
<dbReference type="NCBIfam" id="TIGR02595">
    <property type="entry name" value="PEP_CTERM"/>
    <property type="match status" value="1"/>
</dbReference>
<dbReference type="Gene3D" id="2.60.120.260">
    <property type="entry name" value="Galactose-binding domain-like"/>
    <property type="match status" value="1"/>
</dbReference>
<evidence type="ECO:0000256" key="1">
    <source>
        <dbReference type="SAM" id="MobiDB-lite"/>
    </source>
</evidence>
<protein>
    <recommendedName>
        <fullName evidence="3">Ice-binding protein C-terminal domain-containing protein</fullName>
    </recommendedName>
</protein>
<feature type="domain" description="Ice-binding protein C-terminal" evidence="3">
    <location>
        <begin position="210"/>
        <end position="233"/>
    </location>
</feature>
<feature type="region of interest" description="Disordered" evidence="1">
    <location>
        <begin position="62"/>
        <end position="89"/>
    </location>
</feature>
<reference evidence="4 5" key="1">
    <citation type="submission" date="2018-09" db="EMBL/GenBank/DDBJ databases">
        <title>Evolutionary history of phycoerythrin pigmentation in the water bloom-forming cyanobacterium Microcystis aeruginosa.</title>
        <authorList>
            <person name="Tanabe Y."/>
            <person name="Tanabe Y."/>
            <person name="Yamaguchi H."/>
        </authorList>
    </citation>
    <scope>NUCLEOTIDE SEQUENCE [LARGE SCALE GENOMIC DNA]</scope>
    <source>
        <strain evidence="4 5">NIES-2519</strain>
    </source>
</reference>
<name>A0A5A5R249_MICAE</name>
<sequence length="234" mass="23979">MKLAITHLVLSTATFGLMLAVPQNAQAAGLIPNVAATVSNAGTGQSGDINFTVNGAGLIGPPANTPSLTGNHGSPTTANSWRSSRLDNLTPPGPAGITINFAFNRVYNLAGFSFWNSGGSTSTTPNTVAVNQGIKDVTIEYSSDGGATWVPLTGAPSSFNPGPLLGNVSPQLVSFTPVLATNVKFSNMSTQGTNAGLNNRLGFNEIQFRSIPEPSTTLALLALGLAGVGLRKRI</sequence>
<feature type="signal peptide" evidence="2">
    <location>
        <begin position="1"/>
        <end position="27"/>
    </location>
</feature>
<accession>A0A5A5R249</accession>
<proteinExistence type="predicted"/>
<comment type="caution">
    <text evidence="4">The sequence shown here is derived from an EMBL/GenBank/DDBJ whole genome shotgun (WGS) entry which is preliminary data.</text>
</comment>
<keyword evidence="2" id="KW-0732">Signal</keyword>
<gene>
    <name evidence="4" type="ORF">MiYa_00019</name>
</gene>
<evidence type="ECO:0000259" key="3">
    <source>
        <dbReference type="Pfam" id="PF07589"/>
    </source>
</evidence>
<dbReference type="RefSeq" id="WP_149978674.1">
    <property type="nucleotide sequence ID" value="NZ_BHVO01000001.1"/>
</dbReference>
<evidence type="ECO:0000313" key="5">
    <source>
        <dbReference type="Proteomes" id="UP000323569"/>
    </source>
</evidence>
<evidence type="ECO:0000313" key="4">
    <source>
        <dbReference type="EMBL" id="GCA68505.1"/>
    </source>
</evidence>
<dbReference type="AlphaFoldDB" id="A0A5A5R249"/>
<evidence type="ECO:0000256" key="2">
    <source>
        <dbReference type="SAM" id="SignalP"/>
    </source>
</evidence>
<dbReference type="Proteomes" id="UP000323569">
    <property type="component" value="Unassembled WGS sequence"/>
</dbReference>
<organism evidence="4 5">
    <name type="scientific">Microcystis aeruginosa NIES-2519</name>
    <dbReference type="NCBI Taxonomy" id="2303981"/>
    <lineage>
        <taxon>Bacteria</taxon>
        <taxon>Bacillati</taxon>
        <taxon>Cyanobacteriota</taxon>
        <taxon>Cyanophyceae</taxon>
        <taxon>Oscillatoriophycideae</taxon>
        <taxon>Chroococcales</taxon>
        <taxon>Microcystaceae</taxon>
        <taxon>Microcystis</taxon>
    </lineage>
</organism>
<feature type="compositionally biased region" description="Polar residues" evidence="1">
    <location>
        <begin position="65"/>
        <end position="87"/>
    </location>
</feature>